<accession>A0A7I8J2H7</accession>
<evidence type="ECO:0000313" key="1">
    <source>
        <dbReference type="EMBL" id="CAA2625011.1"/>
    </source>
</evidence>
<organism evidence="1">
    <name type="scientific">Spirodela intermedia</name>
    <name type="common">Intermediate duckweed</name>
    <dbReference type="NCBI Taxonomy" id="51605"/>
    <lineage>
        <taxon>Eukaryota</taxon>
        <taxon>Viridiplantae</taxon>
        <taxon>Streptophyta</taxon>
        <taxon>Embryophyta</taxon>
        <taxon>Tracheophyta</taxon>
        <taxon>Spermatophyta</taxon>
        <taxon>Magnoliopsida</taxon>
        <taxon>Liliopsida</taxon>
        <taxon>Araceae</taxon>
        <taxon>Lemnoideae</taxon>
        <taxon>Spirodela</taxon>
    </lineage>
</organism>
<dbReference type="Proteomes" id="UP001189122">
    <property type="component" value="Unassembled WGS sequence"/>
</dbReference>
<dbReference type="AlphaFoldDB" id="A0A7I8J2H7"/>
<gene>
    <name evidence="1" type="ORF">SI7747_08010815</name>
</gene>
<name>A0A7I8J2H7_SPIIN</name>
<reference evidence="1 2" key="1">
    <citation type="submission" date="2019-12" db="EMBL/GenBank/DDBJ databases">
        <authorList>
            <person name="Scholz U."/>
            <person name="Mascher M."/>
            <person name="Fiebig A."/>
        </authorList>
    </citation>
    <scope>NUCLEOTIDE SEQUENCE</scope>
</reference>
<proteinExistence type="predicted"/>
<sequence>MNFDLNINLIFHSLIAISRTFWLFQCLLL</sequence>
<protein>
    <submittedName>
        <fullName evidence="1">Uncharacterized protein</fullName>
    </submittedName>
</protein>
<dbReference type="EMBL" id="CACRZD030000008">
    <property type="protein sequence ID" value="CAA6664426.1"/>
    <property type="molecule type" value="Genomic_DNA"/>
</dbReference>
<evidence type="ECO:0000313" key="2">
    <source>
        <dbReference type="Proteomes" id="UP001189122"/>
    </source>
</evidence>
<keyword evidence="2" id="KW-1185">Reference proteome</keyword>
<dbReference type="EMBL" id="LR743595">
    <property type="protein sequence ID" value="CAA2625011.1"/>
    <property type="molecule type" value="Genomic_DNA"/>
</dbReference>